<dbReference type="InterPro" id="IPR007197">
    <property type="entry name" value="rSAM"/>
</dbReference>
<dbReference type="SUPFAM" id="SSF102114">
    <property type="entry name" value="Radical SAM enzymes"/>
    <property type="match status" value="1"/>
</dbReference>
<evidence type="ECO:0000313" key="13">
    <source>
        <dbReference type="EMBL" id="PIS21373.1"/>
    </source>
</evidence>
<keyword evidence="7 13" id="KW-0808">Transferase</keyword>
<dbReference type="GO" id="GO:0030488">
    <property type="term" value="P:tRNA methylation"/>
    <property type="evidence" value="ECO:0007669"/>
    <property type="project" value="InterPro"/>
</dbReference>
<dbReference type="PANTHER" id="PTHR30544:SF5">
    <property type="entry name" value="RADICAL SAM CORE DOMAIN-CONTAINING PROTEIN"/>
    <property type="match status" value="1"/>
</dbReference>
<dbReference type="SFLD" id="SFLDG01062">
    <property type="entry name" value="methyltransferase_(Class_A)"/>
    <property type="match status" value="1"/>
</dbReference>
<protein>
    <submittedName>
        <fullName evidence="13">23S rRNA (Adenine(2503)-C(2))-methyltransferase RlmN</fullName>
    </submittedName>
</protein>
<dbReference type="CDD" id="cd01335">
    <property type="entry name" value="Radical_SAM"/>
    <property type="match status" value="1"/>
</dbReference>
<accession>A0A2H0X8W4</accession>
<evidence type="ECO:0000313" key="14">
    <source>
        <dbReference type="Proteomes" id="UP000231098"/>
    </source>
</evidence>
<comment type="cofactor">
    <cofactor evidence="1">
        <name>[4Fe-4S] cluster</name>
        <dbReference type="ChEBI" id="CHEBI:49883"/>
    </cofactor>
</comment>
<dbReference type="Pfam" id="PF04055">
    <property type="entry name" value="Radical_SAM"/>
    <property type="match status" value="1"/>
</dbReference>
<dbReference type="AlphaFoldDB" id="A0A2H0X8W4"/>
<evidence type="ECO:0000256" key="5">
    <source>
        <dbReference type="ARBA" id="ARBA00022552"/>
    </source>
</evidence>
<keyword evidence="6 13" id="KW-0489">Methyltransferase</keyword>
<evidence type="ECO:0000256" key="9">
    <source>
        <dbReference type="ARBA" id="ARBA00022723"/>
    </source>
</evidence>
<evidence type="ECO:0000256" key="7">
    <source>
        <dbReference type="ARBA" id="ARBA00022679"/>
    </source>
</evidence>
<dbReference type="EMBL" id="PEYV01000052">
    <property type="protein sequence ID" value="PIS21373.1"/>
    <property type="molecule type" value="Genomic_DNA"/>
</dbReference>
<dbReference type="PIRSF" id="PIRSF006004">
    <property type="entry name" value="CHP00048"/>
    <property type="match status" value="1"/>
</dbReference>
<keyword evidence="10" id="KW-0408">Iron</keyword>
<dbReference type="PANTHER" id="PTHR30544">
    <property type="entry name" value="23S RRNA METHYLTRANSFERASE"/>
    <property type="match status" value="1"/>
</dbReference>
<dbReference type="NCBIfam" id="TIGR00048">
    <property type="entry name" value="rRNA_mod_RlmN"/>
    <property type="match status" value="1"/>
</dbReference>
<sequence>MNLSKLTQILEKEPAYRLKQVKETVFVNLIEDWEQAKFLPKELRQKLVIECPLEIKGEIFSSKSRASLKSLITLEDGLKVEAVLMKHPERNTICVSSQVGCPLGCAFCATGKMGFKRNLTADEIVEQVVFFLRFLSLNSPTSPKYLRIVFMGMGEPFLNYDNVLSAIRILNDPDGLKIGARKISISTVGITEGIEKLANEGLEVNLAISLHAPENPLRTQIIPTNQKYPIEKILNAVNYYIGKTNRKVMFEYLMIQGINDSEEHAHKLAKLMKHKLYMVNLIAYNLEQSEKLVTRTPKMSESYNETGDFKPSSVETIKTFGGILEKEGINCTQRFKFGDDINAACGQLAGKA</sequence>
<dbReference type="InterPro" id="IPR058240">
    <property type="entry name" value="rSAM_sf"/>
</dbReference>
<evidence type="ECO:0000256" key="3">
    <source>
        <dbReference type="ARBA" id="ARBA00022485"/>
    </source>
</evidence>
<evidence type="ECO:0000259" key="12">
    <source>
        <dbReference type="PROSITE" id="PS51918"/>
    </source>
</evidence>
<keyword evidence="11" id="KW-0411">Iron-sulfur</keyword>
<evidence type="ECO:0000256" key="10">
    <source>
        <dbReference type="ARBA" id="ARBA00023004"/>
    </source>
</evidence>
<feature type="domain" description="Radical SAM core" evidence="12">
    <location>
        <begin position="87"/>
        <end position="324"/>
    </location>
</feature>
<keyword evidence="9" id="KW-0479">Metal-binding</keyword>
<keyword evidence="3" id="KW-0004">4Fe-4S</keyword>
<gene>
    <name evidence="13" type="primary">rlmN</name>
    <name evidence="13" type="ORF">COT51_03050</name>
</gene>
<dbReference type="GO" id="GO:0046872">
    <property type="term" value="F:metal ion binding"/>
    <property type="evidence" value="ECO:0007669"/>
    <property type="project" value="UniProtKB-KW"/>
</dbReference>
<dbReference type="SFLD" id="SFLDS00029">
    <property type="entry name" value="Radical_SAM"/>
    <property type="match status" value="1"/>
</dbReference>
<evidence type="ECO:0000256" key="6">
    <source>
        <dbReference type="ARBA" id="ARBA00022603"/>
    </source>
</evidence>
<keyword evidence="4" id="KW-0963">Cytoplasm</keyword>
<reference evidence="14" key="1">
    <citation type="submission" date="2017-09" db="EMBL/GenBank/DDBJ databases">
        <title>Depth-based differentiation of microbial function through sediment-hosted aquifers and enrichment of novel symbionts in the deep terrestrial subsurface.</title>
        <authorList>
            <person name="Probst A.J."/>
            <person name="Ladd B."/>
            <person name="Jarett J.K."/>
            <person name="Geller-Mcgrath D.E."/>
            <person name="Sieber C.M.K."/>
            <person name="Emerson J.B."/>
            <person name="Anantharaman K."/>
            <person name="Thomas B.C."/>
            <person name="Malmstrom R."/>
            <person name="Stieglmeier M."/>
            <person name="Klingl A."/>
            <person name="Woyke T."/>
            <person name="Ryan C.M."/>
            <person name="Banfield J.F."/>
        </authorList>
    </citation>
    <scope>NUCLEOTIDE SEQUENCE [LARGE SCALE GENOMIC DNA]</scope>
</reference>
<dbReference type="InterPro" id="IPR040072">
    <property type="entry name" value="Methyltransferase_A"/>
</dbReference>
<keyword evidence="8" id="KW-0949">S-adenosyl-L-methionine</keyword>
<dbReference type="Proteomes" id="UP000231098">
    <property type="component" value="Unassembled WGS sequence"/>
</dbReference>
<evidence type="ECO:0000256" key="2">
    <source>
        <dbReference type="ARBA" id="ARBA00004496"/>
    </source>
</evidence>
<dbReference type="Gene3D" id="3.20.20.70">
    <property type="entry name" value="Aldolase class I"/>
    <property type="match status" value="1"/>
</dbReference>
<dbReference type="PROSITE" id="PS51918">
    <property type="entry name" value="RADICAL_SAM"/>
    <property type="match status" value="1"/>
</dbReference>
<name>A0A2H0X8W4_UNCKA</name>
<comment type="caution">
    <text evidence="13">The sequence shown here is derived from an EMBL/GenBank/DDBJ whole genome shotgun (WGS) entry which is preliminary data.</text>
</comment>
<dbReference type="GO" id="GO:0070475">
    <property type="term" value="P:rRNA base methylation"/>
    <property type="evidence" value="ECO:0007669"/>
    <property type="project" value="InterPro"/>
</dbReference>
<evidence type="ECO:0000256" key="11">
    <source>
        <dbReference type="ARBA" id="ARBA00023014"/>
    </source>
</evidence>
<dbReference type="FunFam" id="3.20.20.70:FF:000014">
    <property type="entry name" value="Probable dual-specificity RNA methyltransferase RlmN"/>
    <property type="match status" value="1"/>
</dbReference>
<dbReference type="GO" id="GO:0005737">
    <property type="term" value="C:cytoplasm"/>
    <property type="evidence" value="ECO:0007669"/>
    <property type="project" value="UniProtKB-SubCell"/>
</dbReference>
<comment type="subcellular location">
    <subcellularLocation>
        <location evidence="2">Cytoplasm</location>
    </subcellularLocation>
</comment>
<dbReference type="InterPro" id="IPR004383">
    <property type="entry name" value="rRNA_lsu_MTrfase_RlmN/Cfr"/>
</dbReference>
<keyword evidence="5" id="KW-0698">rRNA processing</keyword>
<dbReference type="InterPro" id="IPR027492">
    <property type="entry name" value="RNA_MTrfase_RlmN"/>
</dbReference>
<dbReference type="GO" id="GO:0051539">
    <property type="term" value="F:4 iron, 4 sulfur cluster binding"/>
    <property type="evidence" value="ECO:0007669"/>
    <property type="project" value="UniProtKB-KW"/>
</dbReference>
<evidence type="ECO:0000256" key="1">
    <source>
        <dbReference type="ARBA" id="ARBA00001966"/>
    </source>
</evidence>
<evidence type="ECO:0000256" key="8">
    <source>
        <dbReference type="ARBA" id="ARBA00022691"/>
    </source>
</evidence>
<dbReference type="SFLD" id="SFLDF00275">
    <property type="entry name" value="adenosine_C2_methyltransferase"/>
    <property type="match status" value="1"/>
</dbReference>
<proteinExistence type="predicted"/>
<evidence type="ECO:0000256" key="4">
    <source>
        <dbReference type="ARBA" id="ARBA00022490"/>
    </source>
</evidence>
<dbReference type="InterPro" id="IPR013785">
    <property type="entry name" value="Aldolase_TIM"/>
</dbReference>
<dbReference type="GO" id="GO:0008173">
    <property type="term" value="F:RNA methyltransferase activity"/>
    <property type="evidence" value="ECO:0007669"/>
    <property type="project" value="InterPro"/>
</dbReference>
<organism evidence="13 14">
    <name type="scientific">candidate division WWE3 bacterium CG08_land_8_20_14_0_20_41_15</name>
    <dbReference type="NCBI Taxonomy" id="1975086"/>
    <lineage>
        <taxon>Bacteria</taxon>
        <taxon>Katanobacteria</taxon>
    </lineage>
</organism>